<dbReference type="InterPro" id="IPR026453">
    <property type="entry name" value="PGF_pre_PGF"/>
</dbReference>
<sequence length="169" mass="18143">MLKNTSSIVKEPAPGAVYKNLNIWVGNSGFSSSENLENASINFRVNRTWLSDNGIGESTITLYRYSDNKWNALPTTLTGEDKDFFYFRSETPGFSPFAISGPEKNSQSIKIDPAGDNNLMSSEGTTEESGGNPASEEEKADESAPGAGVLFAAAGTLGSYAALKKRKVK</sequence>
<dbReference type="EMBL" id="VSSQ01028350">
    <property type="protein sequence ID" value="MPM78042.1"/>
    <property type="molecule type" value="Genomic_DNA"/>
</dbReference>
<feature type="compositionally biased region" description="Polar residues" evidence="2">
    <location>
        <begin position="118"/>
        <end position="129"/>
    </location>
</feature>
<proteinExistence type="predicted"/>
<comment type="caution">
    <text evidence="3">The sequence shown here is derived from an EMBL/GenBank/DDBJ whole genome shotgun (WGS) entry which is preliminary data.</text>
</comment>
<dbReference type="PANTHER" id="PTHR22990:SF15">
    <property type="entry name" value="F-BOX ONLY PROTEIN 10"/>
    <property type="match status" value="1"/>
</dbReference>
<dbReference type="NCBIfam" id="TIGR04213">
    <property type="entry name" value="PGF_pre_PGF"/>
    <property type="match status" value="1"/>
</dbReference>
<evidence type="ECO:0000256" key="1">
    <source>
        <dbReference type="ARBA" id="ARBA00022737"/>
    </source>
</evidence>
<organism evidence="3">
    <name type="scientific">bioreactor metagenome</name>
    <dbReference type="NCBI Taxonomy" id="1076179"/>
    <lineage>
        <taxon>unclassified sequences</taxon>
        <taxon>metagenomes</taxon>
        <taxon>ecological metagenomes</taxon>
    </lineage>
</organism>
<evidence type="ECO:0000313" key="3">
    <source>
        <dbReference type="EMBL" id="MPM78042.1"/>
    </source>
</evidence>
<keyword evidence="1" id="KW-0677">Repeat</keyword>
<evidence type="ECO:0008006" key="4">
    <source>
        <dbReference type="Google" id="ProtNLM"/>
    </source>
</evidence>
<evidence type="ECO:0000256" key="2">
    <source>
        <dbReference type="SAM" id="MobiDB-lite"/>
    </source>
</evidence>
<dbReference type="AlphaFoldDB" id="A0A645CMP9"/>
<reference evidence="3" key="1">
    <citation type="submission" date="2019-08" db="EMBL/GenBank/DDBJ databases">
        <authorList>
            <person name="Kucharzyk K."/>
            <person name="Murdoch R.W."/>
            <person name="Higgins S."/>
            <person name="Loffler F."/>
        </authorList>
    </citation>
    <scope>NUCLEOTIDE SEQUENCE</scope>
</reference>
<protein>
    <recommendedName>
        <fullName evidence="4">PGF-pre-PGF domain-containing protein</fullName>
    </recommendedName>
</protein>
<dbReference type="InterPro" id="IPR051550">
    <property type="entry name" value="SCF-Subunits/Alg-Epimerases"/>
</dbReference>
<name>A0A645CMP9_9ZZZZ</name>
<gene>
    <name evidence="3" type="ORF">SDC9_125052</name>
</gene>
<dbReference type="PANTHER" id="PTHR22990">
    <property type="entry name" value="F-BOX ONLY PROTEIN"/>
    <property type="match status" value="1"/>
</dbReference>
<feature type="region of interest" description="Disordered" evidence="2">
    <location>
        <begin position="97"/>
        <end position="147"/>
    </location>
</feature>
<accession>A0A645CMP9</accession>